<evidence type="ECO:0000256" key="1">
    <source>
        <dbReference type="SAM" id="MobiDB-lite"/>
    </source>
</evidence>
<evidence type="ECO:0000313" key="3">
    <source>
        <dbReference type="EMBL" id="CAK9435502.1"/>
    </source>
</evidence>
<accession>A0ABP0ZFQ0</accession>
<dbReference type="SMART" id="SM00271">
    <property type="entry name" value="DnaJ"/>
    <property type="match status" value="1"/>
</dbReference>
<reference evidence="3 4" key="1">
    <citation type="submission" date="2024-03" db="EMBL/GenBank/DDBJ databases">
        <authorList>
            <person name="Brejova B."/>
        </authorList>
    </citation>
    <scope>NUCLEOTIDE SEQUENCE [LARGE SCALE GENOMIC DNA]</scope>
    <source>
        <strain evidence="3 4">CBS 14171</strain>
    </source>
</reference>
<feature type="region of interest" description="Disordered" evidence="1">
    <location>
        <begin position="283"/>
        <end position="308"/>
    </location>
</feature>
<dbReference type="InterPro" id="IPR018253">
    <property type="entry name" value="DnaJ_domain_CS"/>
</dbReference>
<protein>
    <recommendedName>
        <fullName evidence="2">J domain-containing protein</fullName>
    </recommendedName>
</protein>
<dbReference type="CDD" id="cd06257">
    <property type="entry name" value="DnaJ"/>
    <property type="match status" value="1"/>
</dbReference>
<dbReference type="Gene3D" id="1.10.287.110">
    <property type="entry name" value="DnaJ domain"/>
    <property type="match status" value="1"/>
</dbReference>
<feature type="domain" description="J" evidence="2">
    <location>
        <begin position="47"/>
        <end position="129"/>
    </location>
</feature>
<keyword evidence="4" id="KW-1185">Reference proteome</keyword>
<dbReference type="SUPFAM" id="SSF46565">
    <property type="entry name" value="Chaperone J-domain"/>
    <property type="match status" value="1"/>
</dbReference>
<dbReference type="RefSeq" id="XP_066827167.1">
    <property type="nucleotide sequence ID" value="XM_066972272.1"/>
</dbReference>
<dbReference type="EMBL" id="OZ022405">
    <property type="protein sequence ID" value="CAK9435502.1"/>
    <property type="molecule type" value="Genomic_DNA"/>
</dbReference>
<dbReference type="InterPro" id="IPR036869">
    <property type="entry name" value="J_dom_sf"/>
</dbReference>
<proteinExistence type="predicted"/>
<dbReference type="PROSITE" id="PS00636">
    <property type="entry name" value="DNAJ_1"/>
    <property type="match status" value="1"/>
</dbReference>
<sequence>MFSLVRNIEQRSVSRLCCCKYATSGEPPTDHHKRLDLHDWPKSRHPTAYEVFGLSSKDISMSTMELSTVLKQRYVKLVKIYHPDTSLDLLDEYGQVMSDDTKRKRFDLIQESYDILKNPRRRGAYNRYQTTSWDQQGRFKGTGRGPQGEAYTTESFEAFRRANAHRTRFDFQHDEAFWSAGTWNDYYQMKYKRPPPTREEFDKNKYKILMGVLAVGALSFGLQFMNAIDRTNQYLLETHRLNLKSMKDLNQSYAGAGDIDSFSEADNVRKFLISRRSSAKLKHDDMLESGEQRRDEIDPFAERRAAEPSDHELLVKYAQNKVNKWSKQEKQWANDRRED</sequence>
<evidence type="ECO:0000259" key="2">
    <source>
        <dbReference type="PROSITE" id="PS50076"/>
    </source>
</evidence>
<dbReference type="GeneID" id="92205425"/>
<evidence type="ECO:0000313" key="4">
    <source>
        <dbReference type="Proteomes" id="UP001497383"/>
    </source>
</evidence>
<gene>
    <name evidence="3" type="ORF">LODBEIA_P02290</name>
</gene>
<dbReference type="Proteomes" id="UP001497383">
    <property type="component" value="Chromosome 1"/>
</dbReference>
<dbReference type="InterPro" id="IPR001623">
    <property type="entry name" value="DnaJ_domain"/>
</dbReference>
<dbReference type="PROSITE" id="PS50076">
    <property type="entry name" value="DNAJ_2"/>
    <property type="match status" value="1"/>
</dbReference>
<organism evidence="3 4">
    <name type="scientific">Lodderomyces beijingensis</name>
    <dbReference type="NCBI Taxonomy" id="1775926"/>
    <lineage>
        <taxon>Eukaryota</taxon>
        <taxon>Fungi</taxon>
        <taxon>Dikarya</taxon>
        <taxon>Ascomycota</taxon>
        <taxon>Saccharomycotina</taxon>
        <taxon>Pichiomycetes</taxon>
        <taxon>Debaryomycetaceae</taxon>
        <taxon>Candida/Lodderomyces clade</taxon>
        <taxon>Lodderomyces</taxon>
    </lineage>
</organism>
<name>A0ABP0ZFQ0_9ASCO</name>
<dbReference type="Pfam" id="PF00226">
    <property type="entry name" value="DnaJ"/>
    <property type="match status" value="1"/>
</dbReference>